<sequence length="931" mass="105869">MKKSTLFFLLSFLILNLSSLVYGLANSNTNTYVLSLTSKNFDAIHTTDSYQAETKINTLPVKKDTTNYYNWIESKSLSSAKDLAFFMLEQFDFDSIEVTNVHDLALVHFALSYIDLFFATYNPDYLYTASWIVNNSLFLDINNKMIALDTKTTDFKVFAYDNLYLVLMYERFAKAFEAIFENTTANAYWTLANNLMGNITDFFYDSSNHIIKEYAFVSSTDWSIVNSSSYTTAEIAGLYSMASHGLKDPTTYHSQSYDVIKFYFNNHSQNVDLGEGFFRKAPIRGTDPAINDTLAFTGSIFLSSAYFYESKYLKIQGNMSYEDLFFVYGQLLLEDALAIFYNPEYNLPVSIYNITSSLKGNIISTFDCTLAALALREFNRYHLEKYGFSPGELAISIITSTQQTFKTANFYDPGLSTDQGVFSYKIDEYKKNPFVANSMAISMELKKYALAADLTIPENIYTNETVDIFWNIFWSESTNVFSYSNASFATSFDFVIDSELNFTSNDTLIINTFSIDGAQVTEPTHFFVNTTVSEGGDYYPRFIISIGETTVVDYESSIYVLRELRVYTDPSQLIATQGVDEYLEFSILCEDEKGVSVPKVSLSLTWLGNSTNVISSNAGSYDFKLSIKDILALPEFANNPDENPRFDIEIFATKDGYVEFWLYKTITIRRNALILELSQDLTVKRGNDLTLTIGVQPQIQTLVLNPKATIKLNDEDITNAVTQSVDPKFAPKFASIPIPLPAQISLPTKDLKENANLVIEVTSNNFPTTSFEYEIEIIPLNTFEAIYQWLSDIFSSTLGKILGSLSVIWAVLWKQFSLYVLHIIKRCPYCGETVKRKYSTCRYCGNIIDRSKYAQTQMKFSTIEIDHNHDPKNNFDSKENIDTKDNVQTKDESALISNIPSEDSYIDTEPTSEDSYVDTESEKDDQNNWFQ</sequence>
<organism evidence="2">
    <name type="scientific">Candidatus Heimdallarchaeum endolithica</name>
    <dbReference type="NCBI Taxonomy" id="2876572"/>
    <lineage>
        <taxon>Archaea</taxon>
        <taxon>Promethearchaeati</taxon>
        <taxon>Candidatus Heimdallarchaeota</taxon>
        <taxon>Candidatus Heimdallarchaeia (ex Rinke et al. 2021) (nom. nud.)</taxon>
        <taxon>Candidatus Heimdallarchaeales</taxon>
        <taxon>Candidatus Heimdallarchaeaceae</taxon>
        <taxon>Candidatus Heimdallarchaeum</taxon>
    </lineage>
</organism>
<dbReference type="AlphaFoldDB" id="A0A9Y1BRD0"/>
<accession>A0A9Y1BRD0</accession>
<name>A0A9Y1BRD0_9ARCH</name>
<evidence type="ECO:0000256" key="1">
    <source>
        <dbReference type="SAM" id="MobiDB-lite"/>
    </source>
</evidence>
<protein>
    <submittedName>
        <fullName evidence="2">Uncharacterized protein</fullName>
    </submittedName>
</protein>
<reference evidence="2" key="1">
    <citation type="journal article" date="2022" name="Nat. Microbiol.">
        <title>Unique mobile elements and scalable gene flow at the prokaryote-eukaryote boundary revealed by circularized Asgard archaea genomes.</title>
        <authorList>
            <person name="Wu F."/>
            <person name="Speth D.R."/>
            <person name="Philosof A."/>
            <person name="Cremiere A."/>
            <person name="Narayanan A."/>
            <person name="Barco R.A."/>
            <person name="Connon S.A."/>
            <person name="Amend J.P."/>
            <person name="Antoshechkin I.A."/>
            <person name="Orphan V.J."/>
        </authorList>
    </citation>
    <scope>NUCLEOTIDE SEQUENCE</scope>
    <source>
        <strain evidence="2">PR6</strain>
    </source>
</reference>
<dbReference type="Proteomes" id="UP001200513">
    <property type="component" value="Chromosome"/>
</dbReference>
<evidence type="ECO:0000313" key="2">
    <source>
        <dbReference type="EMBL" id="UJG43809.1"/>
    </source>
</evidence>
<proteinExistence type="predicted"/>
<dbReference type="EMBL" id="CP084167">
    <property type="protein sequence ID" value="UJG43809.1"/>
    <property type="molecule type" value="Genomic_DNA"/>
</dbReference>
<feature type="compositionally biased region" description="Basic and acidic residues" evidence="1">
    <location>
        <begin position="867"/>
        <end position="893"/>
    </location>
</feature>
<feature type="region of interest" description="Disordered" evidence="1">
    <location>
        <begin position="867"/>
        <end position="931"/>
    </location>
</feature>
<gene>
    <name evidence="2" type="ORF">K9W46_01165</name>
</gene>
<feature type="compositionally biased region" description="Acidic residues" evidence="1">
    <location>
        <begin position="904"/>
        <end position="923"/>
    </location>
</feature>